<dbReference type="AlphaFoldDB" id="A0A915JM67"/>
<sequence>MIILYLFSNDRRSSRSFGNRNVTRDQKINFGNLEIIEKDDHQEVCIMKENFINIANEPSIILRLQPRRIDHFKMNGVMADYSPFTLK</sequence>
<evidence type="ECO:0000313" key="2">
    <source>
        <dbReference type="WBParaSite" id="nRc.2.0.1.t27203-RA"/>
    </source>
</evidence>
<proteinExistence type="predicted"/>
<dbReference type="Proteomes" id="UP000887565">
    <property type="component" value="Unplaced"/>
</dbReference>
<dbReference type="WBParaSite" id="nRc.2.0.1.t27203-RA">
    <property type="protein sequence ID" value="nRc.2.0.1.t27203-RA"/>
    <property type="gene ID" value="nRc.2.0.1.g27203"/>
</dbReference>
<organism evidence="1 2">
    <name type="scientific">Romanomermis culicivorax</name>
    <name type="common">Nematode worm</name>
    <dbReference type="NCBI Taxonomy" id="13658"/>
    <lineage>
        <taxon>Eukaryota</taxon>
        <taxon>Metazoa</taxon>
        <taxon>Ecdysozoa</taxon>
        <taxon>Nematoda</taxon>
        <taxon>Enoplea</taxon>
        <taxon>Dorylaimia</taxon>
        <taxon>Mermithida</taxon>
        <taxon>Mermithoidea</taxon>
        <taxon>Mermithidae</taxon>
        <taxon>Romanomermis</taxon>
    </lineage>
</organism>
<reference evidence="2" key="1">
    <citation type="submission" date="2022-11" db="UniProtKB">
        <authorList>
            <consortium name="WormBaseParasite"/>
        </authorList>
    </citation>
    <scope>IDENTIFICATION</scope>
</reference>
<evidence type="ECO:0000313" key="1">
    <source>
        <dbReference type="Proteomes" id="UP000887565"/>
    </source>
</evidence>
<name>A0A915JM67_ROMCU</name>
<protein>
    <submittedName>
        <fullName evidence="2">Uncharacterized protein</fullName>
    </submittedName>
</protein>
<accession>A0A915JM67</accession>
<keyword evidence="1" id="KW-1185">Reference proteome</keyword>